<comment type="caution">
    <text evidence="10">The sequence shown here is derived from an EMBL/GenBank/DDBJ whole genome shotgun (WGS) entry which is preliminary data.</text>
</comment>
<evidence type="ECO:0000256" key="5">
    <source>
        <dbReference type="ARBA" id="ARBA00022989"/>
    </source>
</evidence>
<evidence type="ECO:0000256" key="8">
    <source>
        <dbReference type="ARBA" id="ARBA00023180"/>
    </source>
</evidence>
<comment type="similarity">
    <text evidence="2 9">Belongs to the sulfotransferase 2 family.</text>
</comment>
<feature type="non-terminal residue" evidence="10">
    <location>
        <position position="1"/>
    </location>
</feature>
<evidence type="ECO:0000313" key="11">
    <source>
        <dbReference type="Proteomes" id="UP000663828"/>
    </source>
</evidence>
<keyword evidence="11" id="KW-1185">Reference proteome</keyword>
<comment type="subcellular location">
    <subcellularLocation>
        <location evidence="1 9">Golgi apparatus membrane</location>
        <topology evidence="1 9">Single-pass type II membrane protein</topology>
    </subcellularLocation>
</comment>
<dbReference type="InterPro" id="IPR018011">
    <property type="entry name" value="Carb_sulfotrans_8-10"/>
</dbReference>
<evidence type="ECO:0000256" key="2">
    <source>
        <dbReference type="ARBA" id="ARBA00006339"/>
    </source>
</evidence>
<dbReference type="PANTHER" id="PTHR12137">
    <property type="entry name" value="CARBOHYDRATE SULFOTRANSFERASE"/>
    <property type="match status" value="1"/>
</dbReference>
<keyword evidence="7" id="KW-0472">Membrane</keyword>
<evidence type="ECO:0000313" key="10">
    <source>
        <dbReference type="EMBL" id="CAF1249035.1"/>
    </source>
</evidence>
<dbReference type="AlphaFoldDB" id="A0A815A235"/>
<evidence type="ECO:0000256" key="6">
    <source>
        <dbReference type="ARBA" id="ARBA00023034"/>
    </source>
</evidence>
<dbReference type="EMBL" id="CAJNOR010002109">
    <property type="protein sequence ID" value="CAF1249035.1"/>
    <property type="molecule type" value="Genomic_DNA"/>
</dbReference>
<dbReference type="GO" id="GO:0000139">
    <property type="term" value="C:Golgi membrane"/>
    <property type="evidence" value="ECO:0007669"/>
    <property type="project" value="UniProtKB-SubCell"/>
</dbReference>
<accession>A0A815A235</accession>
<keyword evidence="5" id="KW-1133">Transmembrane helix</keyword>
<reference evidence="10" key="1">
    <citation type="submission" date="2021-02" db="EMBL/GenBank/DDBJ databases">
        <authorList>
            <person name="Nowell W R."/>
        </authorList>
    </citation>
    <scope>NUCLEOTIDE SEQUENCE</scope>
</reference>
<keyword evidence="4" id="KW-0812">Transmembrane</keyword>
<keyword evidence="9" id="KW-0735">Signal-anchor</keyword>
<keyword evidence="3 9" id="KW-0808">Transferase</keyword>
<evidence type="ECO:0000256" key="7">
    <source>
        <dbReference type="ARBA" id="ARBA00023136"/>
    </source>
</evidence>
<gene>
    <name evidence="10" type="ORF">XAT740_LOCUS26153</name>
</gene>
<dbReference type="GO" id="GO:0016051">
    <property type="term" value="P:carbohydrate biosynthetic process"/>
    <property type="evidence" value="ECO:0007669"/>
    <property type="project" value="InterPro"/>
</dbReference>
<dbReference type="EC" id="2.8.2.-" evidence="9"/>
<dbReference type="Pfam" id="PF03567">
    <property type="entry name" value="Sulfotransfer_2"/>
    <property type="match status" value="1"/>
</dbReference>
<protein>
    <recommendedName>
        <fullName evidence="9">Carbohydrate sulfotransferase</fullName>
        <ecNumber evidence="9">2.8.2.-</ecNumber>
    </recommendedName>
</protein>
<evidence type="ECO:0000256" key="1">
    <source>
        <dbReference type="ARBA" id="ARBA00004323"/>
    </source>
</evidence>
<dbReference type="Proteomes" id="UP000663828">
    <property type="component" value="Unassembled WGS sequence"/>
</dbReference>
<evidence type="ECO:0000256" key="3">
    <source>
        <dbReference type="ARBA" id="ARBA00022679"/>
    </source>
</evidence>
<evidence type="ECO:0000256" key="9">
    <source>
        <dbReference type="RuleBase" id="RU364020"/>
    </source>
</evidence>
<dbReference type="PANTHER" id="PTHR12137:SF54">
    <property type="entry name" value="CARBOHYDRATE SULFOTRANSFERASE"/>
    <property type="match status" value="1"/>
</dbReference>
<keyword evidence="6 9" id="KW-0333">Golgi apparatus</keyword>
<dbReference type="InterPro" id="IPR005331">
    <property type="entry name" value="Sulfotransferase"/>
</dbReference>
<name>A0A815A235_ADIRI</name>
<keyword evidence="9" id="KW-0119">Carbohydrate metabolism</keyword>
<sequence length="360" mass="43219">MLTLSPSPTRIDEVKKDHCNIDKTLYKNQLVYSVSIVLQSRSLMYCAVPKVATKTLLTLMLYVHLLDIQRNLRNNWTNIDINRTRTEQTIDISTFIQDLRQNGIRIPKTKEPKSLDEFLQMYLHILQFGNINGTSSSRPPPNPWRTKLTYSFPYIRLFNLVNLSQIFSSSFTRIIFVRHPFERLASAYKERIATLSKDRIEPEPEYDAIRTKICYQRMWLKKPHERVYNDPCQGNVPSFEDFIRYILVDTQSSVGISQMDFHWQPYSSICQVCQLKYNFIGRYETFNQDFNHLIRYFNILNWIIQKKYSSSHLIKWNYQKFYFNLPNDLICQLIRLYEEDFRLFKYEINQYINRTDLIRI</sequence>
<organism evidence="10 11">
    <name type="scientific">Adineta ricciae</name>
    <name type="common">Rotifer</name>
    <dbReference type="NCBI Taxonomy" id="249248"/>
    <lineage>
        <taxon>Eukaryota</taxon>
        <taxon>Metazoa</taxon>
        <taxon>Spiralia</taxon>
        <taxon>Gnathifera</taxon>
        <taxon>Rotifera</taxon>
        <taxon>Eurotatoria</taxon>
        <taxon>Bdelloidea</taxon>
        <taxon>Adinetida</taxon>
        <taxon>Adinetidae</taxon>
        <taxon>Adineta</taxon>
    </lineage>
</organism>
<evidence type="ECO:0000256" key="4">
    <source>
        <dbReference type="ARBA" id="ARBA00022692"/>
    </source>
</evidence>
<dbReference type="GO" id="GO:0008146">
    <property type="term" value="F:sulfotransferase activity"/>
    <property type="evidence" value="ECO:0007669"/>
    <property type="project" value="InterPro"/>
</dbReference>
<proteinExistence type="inferred from homology"/>
<keyword evidence="8 9" id="KW-0325">Glycoprotein</keyword>